<reference evidence="2" key="2">
    <citation type="submission" date="2016-06" db="EMBL/GenBank/DDBJ databases">
        <title>The genome of a short-lived fish provides insights into sex chromosome evolution and the genetic control of aging.</title>
        <authorList>
            <person name="Reichwald K."/>
            <person name="Felder M."/>
            <person name="Petzold A."/>
            <person name="Koch P."/>
            <person name="Groth M."/>
            <person name="Platzer M."/>
        </authorList>
    </citation>
    <scope>NUCLEOTIDE SEQUENCE</scope>
    <source>
        <tissue evidence="2">Brain</tissue>
    </source>
</reference>
<dbReference type="AlphaFoldDB" id="A0A1A7XI46"/>
<feature type="transmembrane region" description="Helical" evidence="1">
    <location>
        <begin position="17"/>
        <end position="35"/>
    </location>
</feature>
<organism evidence="2">
    <name type="scientific">Iconisemion striatum</name>
    <dbReference type="NCBI Taxonomy" id="60296"/>
    <lineage>
        <taxon>Eukaryota</taxon>
        <taxon>Metazoa</taxon>
        <taxon>Chordata</taxon>
        <taxon>Craniata</taxon>
        <taxon>Vertebrata</taxon>
        <taxon>Euteleostomi</taxon>
        <taxon>Actinopterygii</taxon>
        <taxon>Neopterygii</taxon>
        <taxon>Teleostei</taxon>
        <taxon>Neoteleostei</taxon>
        <taxon>Acanthomorphata</taxon>
        <taxon>Ovalentaria</taxon>
        <taxon>Atherinomorphae</taxon>
        <taxon>Cyprinodontiformes</taxon>
        <taxon>Nothobranchiidae</taxon>
        <taxon>Iconisemion</taxon>
    </lineage>
</organism>
<sequence length="114" mass="12967">LGKPTVTRLQSGAFPRFVQLDLFVFLLCVFILVFVPSRVLRENLVQLFGVVVRVEVGHDGEDDANAQQEAGKQQELLPLLQSCTFCHNQHYHIPKRHREQPAGLQDRLHVGRSL</sequence>
<feature type="non-terminal residue" evidence="2">
    <location>
        <position position="1"/>
    </location>
</feature>
<keyword evidence="1" id="KW-0812">Transmembrane</keyword>
<gene>
    <name evidence="2" type="primary">Nfu_g_1_005910</name>
</gene>
<evidence type="ECO:0000256" key="1">
    <source>
        <dbReference type="SAM" id="Phobius"/>
    </source>
</evidence>
<reference evidence="2" key="1">
    <citation type="submission" date="2016-05" db="EMBL/GenBank/DDBJ databases">
        <authorList>
            <person name="Lavstsen T."/>
            <person name="Jespersen J.S."/>
        </authorList>
    </citation>
    <scope>NUCLEOTIDE SEQUENCE</scope>
    <source>
        <tissue evidence="2">Brain</tissue>
    </source>
</reference>
<keyword evidence="1" id="KW-0472">Membrane</keyword>
<feature type="non-terminal residue" evidence="2">
    <location>
        <position position="114"/>
    </location>
</feature>
<keyword evidence="1" id="KW-1133">Transmembrane helix</keyword>
<name>A0A1A7XI46_9TELE</name>
<dbReference type="EMBL" id="HADW01016337">
    <property type="protein sequence ID" value="SBP17737.1"/>
    <property type="molecule type" value="Transcribed_RNA"/>
</dbReference>
<protein>
    <submittedName>
        <fullName evidence="2">Uncharacterized protein</fullName>
    </submittedName>
</protein>
<accession>A0A1A7XI46</accession>
<proteinExistence type="predicted"/>
<evidence type="ECO:0000313" key="2">
    <source>
        <dbReference type="EMBL" id="SBP17737.1"/>
    </source>
</evidence>